<dbReference type="GO" id="GO:0005819">
    <property type="term" value="C:spindle"/>
    <property type="evidence" value="ECO:0007669"/>
    <property type="project" value="UniProtKB-SubCell"/>
</dbReference>
<dbReference type="SUPFAM" id="SSF48371">
    <property type="entry name" value="ARM repeat"/>
    <property type="match status" value="2"/>
</dbReference>
<keyword evidence="5" id="KW-0963">Cytoplasm</keyword>
<gene>
    <name evidence="8" type="ORF">APLA_LOCUS11072</name>
    <name evidence="9" type="ORF">APLA_LOCUS15063</name>
</gene>
<organism evidence="8 10">
    <name type="scientific">Arctia plantaginis</name>
    <name type="common">Wood tiger moth</name>
    <name type="synonym">Phalaena plantaginis</name>
    <dbReference type="NCBI Taxonomy" id="874455"/>
    <lineage>
        <taxon>Eukaryota</taxon>
        <taxon>Metazoa</taxon>
        <taxon>Ecdysozoa</taxon>
        <taxon>Arthropoda</taxon>
        <taxon>Hexapoda</taxon>
        <taxon>Insecta</taxon>
        <taxon>Pterygota</taxon>
        <taxon>Neoptera</taxon>
        <taxon>Endopterygota</taxon>
        <taxon>Lepidoptera</taxon>
        <taxon>Glossata</taxon>
        <taxon>Ditrysia</taxon>
        <taxon>Noctuoidea</taxon>
        <taxon>Erebidae</taxon>
        <taxon>Arctiinae</taxon>
        <taxon>Arctia</taxon>
    </lineage>
</organism>
<reference evidence="10 11" key="1">
    <citation type="submission" date="2020-04" db="EMBL/GenBank/DDBJ databases">
        <authorList>
            <person name="Wallbank WR R."/>
            <person name="Pardo Diaz C."/>
            <person name="Kozak K."/>
            <person name="Martin S."/>
            <person name="Jiggins C."/>
            <person name="Moest M."/>
            <person name="Warren A I."/>
            <person name="Byers J.R.P. K."/>
            <person name="Montejo-Kovacevich G."/>
            <person name="Yen C E."/>
        </authorList>
    </citation>
    <scope>NUCLEOTIDE SEQUENCE [LARGE SCALE GENOMIC DNA]</scope>
</reference>
<name>A0A8S1AQ89_ARCPL</name>
<proteinExistence type="inferred from homology"/>
<dbReference type="Gene3D" id="1.25.10.10">
    <property type="entry name" value="Leucine-rich Repeat Variant"/>
    <property type="match status" value="1"/>
</dbReference>
<keyword evidence="5" id="KW-0234">DNA repair</keyword>
<dbReference type="GO" id="GO:0097361">
    <property type="term" value="C:cytosolic [4Fe-4S] assembly targeting complex"/>
    <property type="evidence" value="ECO:0007669"/>
    <property type="project" value="UniProtKB-UniRule"/>
</dbReference>
<keyword evidence="5" id="KW-0227">DNA damage</keyword>
<comment type="subcellular location">
    <subcellularLocation>
        <location evidence="5">Cytoplasm</location>
        <location evidence="5">Cytoskeleton</location>
        <location evidence="5">Spindle</location>
    </subcellularLocation>
    <subcellularLocation>
        <location evidence="1 5">Nucleus</location>
    </subcellularLocation>
</comment>
<comment type="caution">
    <text evidence="8">The sequence shown here is derived from an EMBL/GenBank/DDBJ whole genome shotgun (WGS) entry which is preliminary data.</text>
</comment>
<feature type="domain" description="MMS19 C-terminal" evidence="6">
    <location>
        <begin position="575"/>
        <end position="917"/>
    </location>
</feature>
<dbReference type="GO" id="GO:0006281">
    <property type="term" value="P:DNA repair"/>
    <property type="evidence" value="ECO:0007669"/>
    <property type="project" value="UniProtKB-UniRule"/>
</dbReference>
<evidence type="ECO:0000256" key="3">
    <source>
        <dbReference type="ARBA" id="ARBA00022737"/>
    </source>
</evidence>
<dbReference type="InterPro" id="IPR016024">
    <property type="entry name" value="ARM-type_fold"/>
</dbReference>
<evidence type="ECO:0000256" key="5">
    <source>
        <dbReference type="RuleBase" id="RU367072"/>
    </source>
</evidence>
<dbReference type="AlphaFoldDB" id="A0A8S1AQ89"/>
<comment type="subunit">
    <text evidence="5">Component of the CIA complex.</text>
</comment>
<feature type="domain" description="MMS19 N-terminal" evidence="7">
    <location>
        <begin position="42"/>
        <end position="302"/>
    </location>
</feature>
<evidence type="ECO:0000313" key="9">
    <source>
        <dbReference type="EMBL" id="CAB3254928.1"/>
    </source>
</evidence>
<dbReference type="PANTHER" id="PTHR12891">
    <property type="entry name" value="DNA REPAIR/TRANSCRIPTION PROTEIN MET18/MMS19"/>
    <property type="match status" value="1"/>
</dbReference>
<evidence type="ECO:0000256" key="4">
    <source>
        <dbReference type="ARBA" id="ARBA00023242"/>
    </source>
</evidence>
<comment type="similarity">
    <text evidence="2 5">Belongs to the MET18/MMS19 family.</text>
</comment>
<keyword evidence="5" id="KW-0206">Cytoskeleton</keyword>
<dbReference type="GO" id="GO:0005634">
    <property type="term" value="C:nucleus"/>
    <property type="evidence" value="ECO:0007669"/>
    <property type="project" value="UniProtKB-SubCell"/>
</dbReference>
<dbReference type="GO" id="GO:0051604">
    <property type="term" value="P:protein maturation"/>
    <property type="evidence" value="ECO:0007669"/>
    <property type="project" value="UniProtKB-UniRule"/>
</dbReference>
<keyword evidence="10" id="KW-1185">Reference proteome</keyword>
<dbReference type="EMBL" id="CADEBC010000528">
    <property type="protein sequence ID" value="CAB3246836.1"/>
    <property type="molecule type" value="Genomic_DNA"/>
</dbReference>
<dbReference type="Proteomes" id="UP000494106">
    <property type="component" value="Unassembled WGS sequence"/>
</dbReference>
<keyword evidence="3" id="KW-0677">Repeat</keyword>
<keyword evidence="4 5" id="KW-0539">Nucleus</keyword>
<dbReference type="InterPro" id="IPR011989">
    <property type="entry name" value="ARM-like"/>
</dbReference>
<dbReference type="InterPro" id="IPR024687">
    <property type="entry name" value="MMS19_C"/>
</dbReference>
<evidence type="ECO:0000256" key="2">
    <source>
        <dbReference type="ARBA" id="ARBA00009340"/>
    </source>
</evidence>
<dbReference type="GO" id="GO:0016226">
    <property type="term" value="P:iron-sulfur cluster assembly"/>
    <property type="evidence" value="ECO:0007669"/>
    <property type="project" value="UniProtKB-UniRule"/>
</dbReference>
<dbReference type="OrthoDB" id="342900at2759"/>
<dbReference type="InterPro" id="IPR039920">
    <property type="entry name" value="MMS19"/>
</dbReference>
<evidence type="ECO:0000313" key="11">
    <source>
        <dbReference type="Proteomes" id="UP000494256"/>
    </source>
</evidence>
<accession>A0A8S1AQ89</accession>
<evidence type="ECO:0000313" key="10">
    <source>
        <dbReference type="Proteomes" id="UP000494106"/>
    </source>
</evidence>
<dbReference type="EMBL" id="CADEBD010000422">
    <property type="protein sequence ID" value="CAB3254928.1"/>
    <property type="molecule type" value="Genomic_DNA"/>
</dbReference>
<comment type="function">
    <text evidence="5">Key component of the cytosolic iron-sulfur protein assembly (CIA) complex, a multiprotein complex that mediates the incorporation of iron-sulfur cluster into apoproteins specifically involved in DNA metabolism and genomic integrity. In the CIA complex, MMS19 acts as an adapter between early-acting CIA components and a subset of cellular target iron-sulfur proteins.</text>
</comment>
<evidence type="ECO:0000259" key="6">
    <source>
        <dbReference type="Pfam" id="PF12460"/>
    </source>
</evidence>
<dbReference type="Proteomes" id="UP000494256">
    <property type="component" value="Unassembled WGS sequence"/>
</dbReference>
<dbReference type="Pfam" id="PF12460">
    <property type="entry name" value="MMS19_C"/>
    <property type="match status" value="1"/>
</dbReference>
<dbReference type="InterPro" id="IPR029240">
    <property type="entry name" value="MMS19_N"/>
</dbReference>
<evidence type="ECO:0000259" key="7">
    <source>
        <dbReference type="Pfam" id="PF14500"/>
    </source>
</evidence>
<evidence type="ECO:0000256" key="1">
    <source>
        <dbReference type="ARBA" id="ARBA00004123"/>
    </source>
</evidence>
<sequence>MESVWFKPELSDAIMQNDEIFESTTSIVTDIVAEHIDLSHIIENMGAVLTHKETEKRCRGMKFYTKILRELPKSILSETQIQFISTFYIGRLNDHHSIIPSVIEGYLALIDMNNYKANNSANFLATLFREVSCQSQLRQDRYNIYLVIQKLMEKDIDYCKQLGPDLVCGMVSIMDGERDPRNLIFLFNFLPKFIKTIPIGHLTEEMFDVISCYYPIDFHPSPDDPAAVTRDDLAKALCPCLCAIPEFGEQCLIMLMEKLDSSLRLAKLDSLALLVESCKTFKSETYCPFSKALWSSINRDINHKTDDEIKMASHEALSALVAKLALIANTDQSFENLVKSILIANQTAIAEAKTVAQFVQPTKVLLTTANASKESCVVITRCMVPATISYYEFKTSPKLQIASLDFLGDLYDIVKHWDVLELVKAQVNEIPKLCLTTVSNPAKDFQIAGFKTLIRVKDILRSDLILPFVEILTHNAQHSQDTDVLSISVETIHAIAKKYPELIMNLVVRGNCQISNLTQDKVALQKRLHLLTNLASIDDFTKVIIEDILRLISTFEKGTNLVVEALSDSLSIASFYTSEKVMQIESDHGLIEPVLAWLYKEIPSGNQDTLAHGYTLVSNTISSLPAEKQQNILSQHTQKVLDNCQVNDVYFLVLESLYSPLHQNVYTSKFEEVLILSIKVALNSQKELVRTKGCVLIAHMLNKVEHGQKFELLYELLKNQLSECSKHDESLCPRLIQMYGWITKALILRGSDMYLFWLQKIVGIMPNTSYSKYSAEAIRIIMTEFSDYLSPKLHCRISLLYRQRMFLSFSLLVDKFGALSPDVKEDYLLSWAYVLDKTPKTVLSSEGVKITSIVVDSLEYQNEELLIVSLNTLSHLIKSQPLISCSLQTVLPRLINLTKYTKSMDVRIKSLECLYDIANTFRTSLLLPFKQDVLLDLAPSLDDKKRLVRNAAVRARTRWFLVGAPGEDKAN</sequence>
<evidence type="ECO:0000313" key="8">
    <source>
        <dbReference type="EMBL" id="CAB3246836.1"/>
    </source>
</evidence>
<dbReference type="PANTHER" id="PTHR12891:SF0">
    <property type="entry name" value="MMS19 NUCLEOTIDE EXCISION REPAIR PROTEIN HOMOLOG"/>
    <property type="match status" value="1"/>
</dbReference>
<dbReference type="Pfam" id="PF14500">
    <property type="entry name" value="MMS19_N"/>
    <property type="match status" value="1"/>
</dbReference>
<protein>
    <recommendedName>
        <fullName evidence="5">MMS19 nucleotide excision repair protein</fullName>
    </recommendedName>
</protein>